<feature type="transmembrane region" description="Helical" evidence="1">
    <location>
        <begin position="12"/>
        <end position="34"/>
    </location>
</feature>
<protein>
    <submittedName>
        <fullName evidence="3">Uncharacterized membrane protein</fullName>
    </submittedName>
</protein>
<evidence type="ECO:0000313" key="3">
    <source>
        <dbReference type="EMBL" id="SIO11365.1"/>
    </source>
</evidence>
<dbReference type="EMBL" id="FSRG01000005">
    <property type="protein sequence ID" value="SIO11365.1"/>
    <property type="molecule type" value="Genomic_DNA"/>
</dbReference>
<dbReference type="InterPro" id="IPR058208">
    <property type="entry name" value="PACE"/>
</dbReference>
<keyword evidence="1" id="KW-0472">Membrane</keyword>
<feature type="domain" description="Chlorhexidine efflux transporter" evidence="2">
    <location>
        <begin position="6"/>
        <end position="67"/>
    </location>
</feature>
<dbReference type="NCBIfam" id="NF033664">
    <property type="entry name" value="PACE_transport"/>
    <property type="match status" value="1"/>
</dbReference>
<keyword evidence="4" id="KW-1185">Reference proteome</keyword>
<feature type="transmembrane region" description="Helical" evidence="1">
    <location>
        <begin position="40"/>
        <end position="59"/>
    </location>
</feature>
<accession>A0A1N6GVH6</accession>
<dbReference type="AlphaFoldDB" id="A0A1N6GVH6"/>
<evidence type="ECO:0000256" key="1">
    <source>
        <dbReference type="SAM" id="Phobius"/>
    </source>
</evidence>
<name>A0A1N6GVH6_9BACT</name>
<sequence length="146" mass="16594">MKPIMRTSTDRLRHTVFFELILLVICVPLLALLLNKPMGHVGAVSLMLSLAGATWNYIYNYLFDHALVRLNKPLYPRSGLLRTFHAVLFELSLLVITIPAVMIMMNLSFMQALMIDIGFVAFVPVYAFVYNIAYDRLFPLPTAETV</sequence>
<dbReference type="STRING" id="1121457.SAMN02745161_1818"/>
<feature type="domain" description="Chlorhexidine efflux transporter" evidence="2">
    <location>
        <begin position="80"/>
        <end position="139"/>
    </location>
</feature>
<gene>
    <name evidence="3" type="ORF">SAMN02745161_1818</name>
</gene>
<evidence type="ECO:0000259" key="2">
    <source>
        <dbReference type="Pfam" id="PF05232"/>
    </source>
</evidence>
<dbReference type="InterPro" id="IPR007896">
    <property type="entry name" value="BTP_bacteria"/>
</dbReference>
<dbReference type="Pfam" id="PF05232">
    <property type="entry name" value="BTP"/>
    <property type="match status" value="2"/>
</dbReference>
<dbReference type="Proteomes" id="UP000184694">
    <property type="component" value="Unassembled WGS sequence"/>
</dbReference>
<reference evidence="4" key="1">
    <citation type="submission" date="2016-11" db="EMBL/GenBank/DDBJ databases">
        <authorList>
            <person name="Varghese N."/>
            <person name="Submissions S."/>
        </authorList>
    </citation>
    <scope>NUCLEOTIDE SEQUENCE [LARGE SCALE GENOMIC DNA]</scope>
    <source>
        <strain evidence="4">DSM 17456</strain>
    </source>
</reference>
<evidence type="ECO:0000313" key="4">
    <source>
        <dbReference type="Proteomes" id="UP000184694"/>
    </source>
</evidence>
<keyword evidence="1" id="KW-1133">Transmembrane helix</keyword>
<proteinExistence type="predicted"/>
<keyword evidence="1" id="KW-0812">Transmembrane</keyword>
<organism evidence="3 4">
    <name type="scientific">Halodesulfovibrio marinisediminis DSM 17456</name>
    <dbReference type="NCBI Taxonomy" id="1121457"/>
    <lineage>
        <taxon>Bacteria</taxon>
        <taxon>Pseudomonadati</taxon>
        <taxon>Thermodesulfobacteriota</taxon>
        <taxon>Desulfovibrionia</taxon>
        <taxon>Desulfovibrionales</taxon>
        <taxon>Desulfovibrionaceae</taxon>
        <taxon>Halodesulfovibrio</taxon>
    </lineage>
</organism>
<feature type="transmembrane region" description="Helical" evidence="1">
    <location>
        <begin position="80"/>
        <end position="103"/>
    </location>
</feature>
<feature type="transmembrane region" description="Helical" evidence="1">
    <location>
        <begin position="109"/>
        <end position="129"/>
    </location>
</feature>